<dbReference type="Proteomes" id="UP000235786">
    <property type="component" value="Unassembled WGS sequence"/>
</dbReference>
<dbReference type="InterPro" id="IPR009057">
    <property type="entry name" value="Homeodomain-like_sf"/>
</dbReference>
<gene>
    <name evidence="7" type="ORF">L207DRAFT_573780</name>
</gene>
<evidence type="ECO:0000313" key="8">
    <source>
        <dbReference type="Proteomes" id="UP000235786"/>
    </source>
</evidence>
<dbReference type="PROSITE" id="PS50071">
    <property type="entry name" value="HOMEOBOX_2"/>
    <property type="match status" value="1"/>
</dbReference>
<reference evidence="7 8" key="1">
    <citation type="submission" date="2016-04" db="EMBL/GenBank/DDBJ databases">
        <title>A degradative enzymes factory behind the ericoid mycorrhizal symbiosis.</title>
        <authorList>
            <consortium name="DOE Joint Genome Institute"/>
            <person name="Martino E."/>
            <person name="Morin E."/>
            <person name="Grelet G."/>
            <person name="Kuo A."/>
            <person name="Kohler A."/>
            <person name="Daghino S."/>
            <person name="Barry K."/>
            <person name="Choi C."/>
            <person name="Cichocki N."/>
            <person name="Clum A."/>
            <person name="Copeland A."/>
            <person name="Hainaut M."/>
            <person name="Haridas S."/>
            <person name="Labutti K."/>
            <person name="Lindquist E."/>
            <person name="Lipzen A."/>
            <person name="Khouja H.-R."/>
            <person name="Murat C."/>
            <person name="Ohm R."/>
            <person name="Olson A."/>
            <person name="Spatafora J."/>
            <person name="Veneault-Fourrey C."/>
            <person name="Henrissat B."/>
            <person name="Grigoriev I."/>
            <person name="Martin F."/>
            <person name="Perotto S."/>
        </authorList>
    </citation>
    <scope>NUCLEOTIDE SEQUENCE [LARGE SCALE GENOMIC DNA]</scope>
    <source>
        <strain evidence="7 8">F</strain>
    </source>
</reference>
<protein>
    <recommendedName>
        <fullName evidence="6">Homeobox domain-containing protein</fullName>
    </recommendedName>
</protein>
<dbReference type="STRING" id="1149755.A0A2J6QUY6"/>
<dbReference type="GO" id="GO:0006355">
    <property type="term" value="P:regulation of DNA-templated transcription"/>
    <property type="evidence" value="ECO:0007669"/>
    <property type="project" value="InterPro"/>
</dbReference>
<keyword evidence="3 4" id="KW-0539">Nucleus</keyword>
<dbReference type="GO" id="GO:0005634">
    <property type="term" value="C:nucleus"/>
    <property type="evidence" value="ECO:0007669"/>
    <property type="project" value="UniProtKB-SubCell"/>
</dbReference>
<dbReference type="Gene3D" id="1.10.10.60">
    <property type="entry name" value="Homeodomain-like"/>
    <property type="match status" value="1"/>
</dbReference>
<dbReference type="EMBL" id="KZ613969">
    <property type="protein sequence ID" value="PMD30062.1"/>
    <property type="molecule type" value="Genomic_DNA"/>
</dbReference>
<keyword evidence="1 4" id="KW-0238">DNA-binding</keyword>
<organism evidence="7 8">
    <name type="scientific">Hyaloscypha variabilis (strain UAMH 11265 / GT02V1 / F)</name>
    <name type="common">Meliniomyces variabilis</name>
    <dbReference type="NCBI Taxonomy" id="1149755"/>
    <lineage>
        <taxon>Eukaryota</taxon>
        <taxon>Fungi</taxon>
        <taxon>Dikarya</taxon>
        <taxon>Ascomycota</taxon>
        <taxon>Pezizomycotina</taxon>
        <taxon>Leotiomycetes</taxon>
        <taxon>Helotiales</taxon>
        <taxon>Hyaloscyphaceae</taxon>
        <taxon>Hyaloscypha</taxon>
        <taxon>Hyaloscypha variabilis</taxon>
    </lineage>
</organism>
<feature type="DNA-binding region" description="Homeobox" evidence="4">
    <location>
        <begin position="273"/>
        <end position="335"/>
    </location>
</feature>
<dbReference type="CDD" id="cd00086">
    <property type="entry name" value="homeodomain"/>
    <property type="match status" value="1"/>
</dbReference>
<evidence type="ECO:0000256" key="1">
    <source>
        <dbReference type="ARBA" id="ARBA00023125"/>
    </source>
</evidence>
<dbReference type="InterPro" id="IPR001356">
    <property type="entry name" value="HD"/>
</dbReference>
<dbReference type="SUPFAM" id="SSF46689">
    <property type="entry name" value="Homeodomain-like"/>
    <property type="match status" value="1"/>
</dbReference>
<feature type="domain" description="Homeobox" evidence="6">
    <location>
        <begin position="271"/>
        <end position="334"/>
    </location>
</feature>
<feature type="compositionally biased region" description="Polar residues" evidence="5">
    <location>
        <begin position="356"/>
        <end position="378"/>
    </location>
</feature>
<evidence type="ECO:0000256" key="5">
    <source>
        <dbReference type="SAM" id="MobiDB-lite"/>
    </source>
</evidence>
<evidence type="ECO:0000256" key="4">
    <source>
        <dbReference type="PROSITE-ProRule" id="PRU00108"/>
    </source>
</evidence>
<keyword evidence="2 4" id="KW-0371">Homeobox</keyword>
<accession>A0A2J6QUY6</accession>
<evidence type="ECO:0000256" key="2">
    <source>
        <dbReference type="ARBA" id="ARBA00023155"/>
    </source>
</evidence>
<dbReference type="InterPro" id="IPR008422">
    <property type="entry name" value="KN_HD"/>
</dbReference>
<dbReference type="InterPro" id="IPR050224">
    <property type="entry name" value="TALE_homeobox"/>
</dbReference>
<dbReference type="SMART" id="SM00389">
    <property type="entry name" value="HOX"/>
    <property type="match status" value="1"/>
</dbReference>
<keyword evidence="8" id="KW-1185">Reference proteome</keyword>
<sequence>MSLRVLELDTLHLSHPDHQLKLSVVSAADIRVPASISSLEEAALVKALISRHLWVSRGVACHLDIQVLFNGKPLDREGRVNFLETMGYRICGAQLWSLLSLSTSLDIWQTDGKMDSPPGLSININHGTEMPAPLARNRAWILDTFDIKPPDSVICAEFERLQIRFDFLEIRKKAKRAKKNEPAVADDYIEEEMLLDDLGVSFSPHGNMDELAHVVEAMGDLSSRVEQCFQPPLGFGEDPDLLQRHPLQLPHQNQILAAPNLVQDIVKSDCEKDRGKNRRHPQVAIDILNAWFQAHADKPYPSKEEKSKLARKTGLNRNQVDNWFHDQRRRLRKGISLGDEMLLTQGANDEGANDMLLSQGTDSTPSLTSRPSIDSSVLASAEQERSLKRPPPLDETVLPDKSSACDLGEAAIQVLTSGHTDRGLRGLSGVQIERPPPSLSLASLAPSIFCPGFKESMAQNAHFLPTMSHAISVSWSRNVQSPTLRHKLDRLAHSAATSLTHASRLEEGEAGTPTRLAAVVQSRLWGMMQRKLYDPSDAAKIWRKSTLPGDSVEEDECPDLLELSGEPEVLGDQKTSKLDDFDEDEVDEFEDLLSTDDDDLLEYMEERERLSVERETEEMLLGSGWAEDARDEDDVCLLEGDDGVDPMLL</sequence>
<evidence type="ECO:0000313" key="7">
    <source>
        <dbReference type="EMBL" id="PMD30062.1"/>
    </source>
</evidence>
<comment type="subcellular location">
    <subcellularLocation>
        <location evidence="4">Nucleus</location>
    </subcellularLocation>
</comment>
<evidence type="ECO:0000256" key="3">
    <source>
        <dbReference type="ARBA" id="ARBA00023242"/>
    </source>
</evidence>
<dbReference type="GO" id="GO:0003677">
    <property type="term" value="F:DNA binding"/>
    <property type="evidence" value="ECO:0007669"/>
    <property type="project" value="UniProtKB-UniRule"/>
</dbReference>
<dbReference type="OrthoDB" id="4187154at2759"/>
<dbReference type="Pfam" id="PF05920">
    <property type="entry name" value="Homeobox_KN"/>
    <property type="match status" value="1"/>
</dbReference>
<dbReference type="PANTHER" id="PTHR11850">
    <property type="entry name" value="HOMEOBOX PROTEIN TRANSCRIPTION FACTORS"/>
    <property type="match status" value="1"/>
</dbReference>
<feature type="region of interest" description="Disordered" evidence="5">
    <location>
        <begin position="351"/>
        <end position="398"/>
    </location>
</feature>
<name>A0A2J6QUY6_HYAVF</name>
<dbReference type="AlphaFoldDB" id="A0A2J6QUY6"/>
<evidence type="ECO:0000259" key="6">
    <source>
        <dbReference type="PROSITE" id="PS50071"/>
    </source>
</evidence>
<proteinExistence type="predicted"/>